<comment type="caution">
    <text evidence="3">The sequence shown here is derived from an EMBL/GenBank/DDBJ whole genome shotgun (WGS) entry which is preliminary data.</text>
</comment>
<protein>
    <submittedName>
        <fullName evidence="3">Alpha/beta hydrolase</fullName>
    </submittedName>
</protein>
<gene>
    <name evidence="3" type="ORF">D7W81_18895</name>
</gene>
<evidence type="ECO:0000256" key="1">
    <source>
        <dbReference type="SAM" id="SignalP"/>
    </source>
</evidence>
<dbReference type="InterPro" id="IPR052897">
    <property type="entry name" value="Sec-Metab_Biosynth_Hydrolase"/>
</dbReference>
<reference evidence="4" key="1">
    <citation type="submission" date="2018-09" db="EMBL/GenBank/DDBJ databases">
        <authorList>
            <person name="Livingstone P.G."/>
            <person name="Whitworth D.E."/>
        </authorList>
    </citation>
    <scope>NUCLEOTIDE SEQUENCE [LARGE SCALE GENOMIC DNA]</scope>
    <source>
        <strain evidence="4">AB050A</strain>
    </source>
</reference>
<evidence type="ECO:0000313" key="4">
    <source>
        <dbReference type="Proteomes" id="UP000267003"/>
    </source>
</evidence>
<evidence type="ECO:0000313" key="3">
    <source>
        <dbReference type="EMBL" id="RKH64308.1"/>
    </source>
</evidence>
<dbReference type="Pfam" id="PF12697">
    <property type="entry name" value="Abhydrolase_6"/>
    <property type="match status" value="1"/>
</dbReference>
<dbReference type="SUPFAM" id="SSF53474">
    <property type="entry name" value="alpha/beta-Hydrolases"/>
    <property type="match status" value="1"/>
</dbReference>
<feature type="signal peptide" evidence="1">
    <location>
        <begin position="1"/>
        <end position="35"/>
    </location>
</feature>
<proteinExistence type="predicted"/>
<accession>A0A3A8Q7Z9</accession>
<keyword evidence="1" id="KW-0732">Signal</keyword>
<dbReference type="PANTHER" id="PTHR37017:SF11">
    <property type="entry name" value="ESTERASE_LIPASE_THIOESTERASE DOMAIN-CONTAINING PROTEIN"/>
    <property type="match status" value="1"/>
</dbReference>
<dbReference type="InterPro" id="IPR000073">
    <property type="entry name" value="AB_hydrolase_1"/>
</dbReference>
<dbReference type="GO" id="GO:0016787">
    <property type="term" value="F:hydrolase activity"/>
    <property type="evidence" value="ECO:0007669"/>
    <property type="project" value="UniProtKB-KW"/>
</dbReference>
<dbReference type="Proteomes" id="UP000267003">
    <property type="component" value="Unassembled WGS sequence"/>
</dbReference>
<dbReference type="InterPro" id="IPR029058">
    <property type="entry name" value="AB_hydrolase_fold"/>
</dbReference>
<keyword evidence="4" id="KW-1185">Reference proteome</keyword>
<feature type="domain" description="AB hydrolase-1" evidence="2">
    <location>
        <begin position="50"/>
        <end position="271"/>
    </location>
</feature>
<dbReference type="OrthoDB" id="9814966at2"/>
<evidence type="ECO:0000259" key="2">
    <source>
        <dbReference type="Pfam" id="PF12697"/>
    </source>
</evidence>
<dbReference type="Gene3D" id="3.40.50.1820">
    <property type="entry name" value="alpha/beta hydrolase"/>
    <property type="match status" value="1"/>
</dbReference>
<keyword evidence="3" id="KW-0378">Hydrolase</keyword>
<dbReference type="EMBL" id="RAWK01000107">
    <property type="protein sequence ID" value="RKH64308.1"/>
    <property type="molecule type" value="Genomic_DNA"/>
</dbReference>
<organism evidence="3 4">
    <name type="scientific">Corallococcus aberystwythensis</name>
    <dbReference type="NCBI Taxonomy" id="2316722"/>
    <lineage>
        <taxon>Bacteria</taxon>
        <taxon>Pseudomonadati</taxon>
        <taxon>Myxococcota</taxon>
        <taxon>Myxococcia</taxon>
        <taxon>Myxococcales</taxon>
        <taxon>Cystobacterineae</taxon>
        <taxon>Myxococcaceae</taxon>
        <taxon>Corallococcus</taxon>
    </lineage>
</organism>
<name>A0A3A8Q7Z9_9BACT</name>
<feature type="chain" id="PRO_5017403249" evidence="1">
    <location>
        <begin position="36"/>
        <end position="280"/>
    </location>
</feature>
<dbReference type="PANTHER" id="PTHR37017">
    <property type="entry name" value="AB HYDROLASE-1 DOMAIN-CONTAINING PROTEIN-RELATED"/>
    <property type="match status" value="1"/>
</dbReference>
<dbReference type="RefSeq" id="WP_120556795.1">
    <property type="nucleotide sequence ID" value="NZ_RAWK01000107.1"/>
</dbReference>
<sequence>MNTQRFTEQNLRRVGALCALWSLLAVSAVPSQAVASQDEWETGCRGKPTIVLVHGAFADASGWADVSKRLQRQGYTVHAFANPLRSISGDAEHLRYFLGTLTGPIVLVGHSYGGAVITNAATGNPNVKALVYIAAYALDAGETISEANTLGGGHSELSEHLILRPFPGGGTSDADAYIDPAFFHELFAGDLRAKDAAVAAASQRPAAVSIFNAPSGPPAWKTIPSWYLVAHDDNTIPPEAERFMARRARSRTIEIRSSHVAMVSHPEVVTELIVKAVGCR</sequence>
<dbReference type="AlphaFoldDB" id="A0A3A8Q7Z9"/>